<dbReference type="InterPro" id="IPR021994">
    <property type="entry name" value="DUF3592"/>
</dbReference>
<dbReference type="OrthoDB" id="1121306at2"/>
<name>A0A1Y1CK44_9BACT</name>
<dbReference type="KEGG" id="mbas:ALGA_1245"/>
<reference evidence="3 4" key="1">
    <citation type="journal article" date="2018" name="Mar. Genomics">
        <title>Complete genome sequence of Marinifilaceae bacterium strain SPP2, isolated from the Antarctic marine sediment.</title>
        <authorList>
            <person name="Watanabe M."/>
            <person name="Kojima H."/>
            <person name="Fukui M."/>
        </authorList>
    </citation>
    <scope>NUCLEOTIDE SEQUENCE [LARGE SCALE GENOMIC DNA]</scope>
    <source>
        <strain evidence="3 4">SPP2</strain>
    </source>
</reference>
<dbReference type="EMBL" id="AP018042">
    <property type="protein sequence ID" value="BAX79631.1"/>
    <property type="molecule type" value="Genomic_DNA"/>
</dbReference>
<keyword evidence="1" id="KW-0472">Membrane</keyword>
<keyword evidence="4" id="KW-1185">Reference proteome</keyword>
<gene>
    <name evidence="3" type="ORF">ALGA_1245</name>
</gene>
<dbReference type="RefSeq" id="WP_096428525.1">
    <property type="nucleotide sequence ID" value="NZ_AP018042.1"/>
</dbReference>
<proteinExistence type="predicted"/>
<evidence type="ECO:0000259" key="2">
    <source>
        <dbReference type="Pfam" id="PF12158"/>
    </source>
</evidence>
<feature type="domain" description="DUF3592" evidence="2">
    <location>
        <begin position="46"/>
        <end position="130"/>
    </location>
</feature>
<feature type="transmembrane region" description="Helical" evidence="1">
    <location>
        <begin position="132"/>
        <end position="153"/>
    </location>
</feature>
<evidence type="ECO:0000313" key="3">
    <source>
        <dbReference type="EMBL" id="BAX79631.1"/>
    </source>
</evidence>
<reference evidence="4" key="2">
    <citation type="journal article" date="2020" name="Antonie Van Leeuwenhoek">
        <title>Labilibaculum antarcticum sp. nov., a novel facultative anaerobic, psychrotorelant bacterium isolated from marine sediment of Antarctica.</title>
        <authorList>
            <person name="Watanabe M."/>
            <person name="Kojima H."/>
            <person name="Fukui M."/>
        </authorList>
    </citation>
    <scope>NUCLEOTIDE SEQUENCE [LARGE SCALE GENOMIC DNA]</scope>
    <source>
        <strain evidence="4">SPP2</strain>
    </source>
</reference>
<sequence>MENKQSSPIALFIFAIAFIVGGWFFYKNISQTIIAEAEASKSWPTVEGIVTSADINTHISDGTKMYASDINYTYTVEGKIYFGNRISTVDGSSSSASDAKKDMQKYSEGSMVMVYYDPELPDASLLEPGSSFFTYMITYGPLLFCFIGVLMLWQFVKKIGLFVLALIIGSRG</sequence>
<evidence type="ECO:0000256" key="1">
    <source>
        <dbReference type="SAM" id="Phobius"/>
    </source>
</evidence>
<dbReference type="Pfam" id="PF12158">
    <property type="entry name" value="DUF3592"/>
    <property type="match status" value="1"/>
</dbReference>
<keyword evidence="1" id="KW-0812">Transmembrane</keyword>
<protein>
    <recommendedName>
        <fullName evidence="2">DUF3592 domain-containing protein</fullName>
    </recommendedName>
</protein>
<feature type="transmembrane region" description="Helical" evidence="1">
    <location>
        <begin position="7"/>
        <end position="26"/>
    </location>
</feature>
<accession>A0A1Y1CK44</accession>
<organism evidence="3 4">
    <name type="scientific">Labilibaculum antarcticum</name>
    <dbReference type="NCBI Taxonomy" id="1717717"/>
    <lineage>
        <taxon>Bacteria</taxon>
        <taxon>Pseudomonadati</taxon>
        <taxon>Bacteroidota</taxon>
        <taxon>Bacteroidia</taxon>
        <taxon>Marinilabiliales</taxon>
        <taxon>Marinifilaceae</taxon>
        <taxon>Labilibaculum</taxon>
    </lineage>
</organism>
<evidence type="ECO:0000313" key="4">
    <source>
        <dbReference type="Proteomes" id="UP000218267"/>
    </source>
</evidence>
<dbReference type="AlphaFoldDB" id="A0A1Y1CK44"/>
<keyword evidence="1" id="KW-1133">Transmembrane helix</keyword>
<dbReference type="Proteomes" id="UP000218267">
    <property type="component" value="Chromosome"/>
</dbReference>